<gene>
    <name evidence="1" type="ORF">B4U37_13280</name>
    <name evidence="2" type="ORF">FZC74_17465</name>
</gene>
<dbReference type="InterPro" id="IPR016195">
    <property type="entry name" value="Pol/histidinol_Pase-like"/>
</dbReference>
<sequence length="388" mass="42792">MQDYFADLHIHLGRTASGKPVKITASNKLTLEAVLEEARFKKGLDMVGVIDCQVPEVLIGLRNRIASGELVELVDGGVRMGDITLILGAEIEIYDENCQGLIHALCYMKTVDKMVEFSNWLSKRMKNVTLSTQRVYENAVVIQREVNRLGGLFIPAHVFTPFKSLYGKGVKKSLTEVFDPDLIDAIELGLSADTSMAGQLSELSKYAFLSNSDAHSVGKIAREYQKICMKEPSFKELRLALKEVDGRRVVANYGLSPQLGKYYTTVCEKCFTPLMQGEDICGSCDHMKFVKGVSDRIEELADNEEPLKPRPPYIHQVPLDFIPGVGPKTLMKLRGVFGTEMGILHEASQEELVEVVGEKIASLIVAARSGRLAFKAGGGGRFGKVSDE</sequence>
<evidence type="ECO:0000313" key="4">
    <source>
        <dbReference type="Proteomes" id="UP000323393"/>
    </source>
</evidence>
<dbReference type="EMBL" id="VTEU01000009">
    <property type="protein sequence ID" value="TYS55852.1"/>
    <property type="molecule type" value="Genomic_DNA"/>
</dbReference>
<evidence type="ECO:0000313" key="1">
    <source>
        <dbReference type="EMBL" id="ART76956.1"/>
    </source>
</evidence>
<dbReference type="GeneID" id="96739389"/>
<organism evidence="2 4">
    <name type="scientific">Sutcliffiella horikoshii</name>
    <dbReference type="NCBI Taxonomy" id="79883"/>
    <lineage>
        <taxon>Bacteria</taxon>
        <taxon>Bacillati</taxon>
        <taxon>Bacillota</taxon>
        <taxon>Bacilli</taxon>
        <taxon>Bacillales</taxon>
        <taxon>Bacillaceae</taxon>
        <taxon>Sutcliffiella</taxon>
    </lineage>
</organism>
<dbReference type="RefSeq" id="WP_088018618.1">
    <property type="nucleotide sequence ID" value="NZ_CP020880.1"/>
</dbReference>
<reference evidence="2 4" key="2">
    <citation type="submission" date="2019-08" db="EMBL/GenBank/DDBJ databases">
        <title>Bacillus genomes from the desert of Cuatro Cienegas, Coahuila.</title>
        <authorList>
            <person name="Olmedo-Alvarez G."/>
        </authorList>
    </citation>
    <scope>NUCLEOTIDE SEQUENCE [LARGE SCALE GENOMIC DNA]</scope>
    <source>
        <strain evidence="2 4">CH88_3T</strain>
    </source>
</reference>
<keyword evidence="3" id="KW-1185">Reference proteome</keyword>
<dbReference type="PANTHER" id="PTHR40084:SF1">
    <property type="entry name" value="PHOSPHOTRANSFERASE"/>
    <property type="match status" value="1"/>
</dbReference>
<dbReference type="InterPro" id="IPR010994">
    <property type="entry name" value="RuvA_2-like"/>
</dbReference>
<dbReference type="Proteomes" id="UP000195573">
    <property type="component" value="Chromosome"/>
</dbReference>
<dbReference type="Gene3D" id="3.20.20.140">
    <property type="entry name" value="Metal-dependent hydrolases"/>
    <property type="match status" value="1"/>
</dbReference>
<proteinExistence type="predicted"/>
<dbReference type="PANTHER" id="PTHR40084">
    <property type="entry name" value="PHOSPHOHYDROLASE, PHP FAMILY"/>
    <property type="match status" value="1"/>
</dbReference>
<dbReference type="KEGG" id="bhk:B4U37_13280"/>
<dbReference type="Proteomes" id="UP000323393">
    <property type="component" value="Unassembled WGS sequence"/>
</dbReference>
<reference evidence="1 3" key="1">
    <citation type="submission" date="2017-04" db="EMBL/GenBank/DDBJ databases">
        <title>Complete Genome Sequence of the Bacillus horikoshii 20a strain from Cuatro Cienegas, Coahuila, Mexico.</title>
        <authorList>
            <person name="Zarza E."/>
            <person name="Alcaraz L.D."/>
            <person name="Aguilar-Salinas B."/>
            <person name="Islas A."/>
            <person name="Olmedo-Alvarez G."/>
        </authorList>
    </citation>
    <scope>NUCLEOTIDE SEQUENCE [LARGE SCALE GENOMIC DNA]</scope>
    <source>
        <strain evidence="1 3">20a</strain>
    </source>
</reference>
<dbReference type="CDD" id="cd19067">
    <property type="entry name" value="PfuEndoQ-like"/>
    <property type="match status" value="1"/>
</dbReference>
<accession>A0A1Y0CPN8</accession>
<dbReference type="Pfam" id="PF14520">
    <property type="entry name" value="HHH_5"/>
    <property type="match status" value="1"/>
</dbReference>
<evidence type="ECO:0000313" key="3">
    <source>
        <dbReference type="Proteomes" id="UP000195573"/>
    </source>
</evidence>
<evidence type="ECO:0000313" key="2">
    <source>
        <dbReference type="EMBL" id="TYS55852.1"/>
    </source>
</evidence>
<protein>
    <submittedName>
        <fullName evidence="2">TIGR00375 family protein</fullName>
    </submittedName>
</protein>
<dbReference type="SUPFAM" id="SSF47781">
    <property type="entry name" value="RuvA domain 2-like"/>
    <property type="match status" value="1"/>
</dbReference>
<name>A0A1Y0CPN8_9BACI</name>
<dbReference type="Gene3D" id="1.10.150.20">
    <property type="entry name" value="5' to 3' exonuclease, C-terminal subdomain"/>
    <property type="match status" value="1"/>
</dbReference>
<dbReference type="AlphaFoldDB" id="A0A1Y0CPN8"/>
<dbReference type="SUPFAM" id="SSF89550">
    <property type="entry name" value="PHP domain-like"/>
    <property type="match status" value="1"/>
</dbReference>
<dbReference type="EMBL" id="CP020880">
    <property type="protein sequence ID" value="ART76956.1"/>
    <property type="molecule type" value="Genomic_DNA"/>
</dbReference>